<organism evidence="2 3">
    <name type="scientific">Burkholderia ubonensis</name>
    <dbReference type="NCBI Taxonomy" id="101571"/>
    <lineage>
        <taxon>Bacteria</taxon>
        <taxon>Pseudomonadati</taxon>
        <taxon>Pseudomonadota</taxon>
        <taxon>Betaproteobacteria</taxon>
        <taxon>Burkholderiales</taxon>
        <taxon>Burkholderiaceae</taxon>
        <taxon>Burkholderia</taxon>
        <taxon>Burkholderia cepacia complex</taxon>
    </lineage>
</organism>
<gene>
    <name evidence="2" type="ORF">WL73_15685</name>
</gene>
<comment type="caution">
    <text evidence="2">The sequence shown here is derived from an EMBL/GenBank/DDBJ whole genome shotgun (WGS) entry which is preliminary data.</text>
</comment>
<dbReference type="AlphaFoldDB" id="A0A107EF99"/>
<evidence type="ECO:0000256" key="1">
    <source>
        <dbReference type="SAM" id="SignalP"/>
    </source>
</evidence>
<accession>A0A107EF99</accession>
<sequence>MKKRLTPLLTAALLGGATSAAADPAGCTAKLDSLDARIAAAREARAEDRIAKLRAVRERVRHFCARRQGHASAVDAPGV</sequence>
<keyword evidence="1" id="KW-0732">Signal</keyword>
<name>A0A107EF99_9BURK</name>
<dbReference type="RefSeq" id="WP_059961120.1">
    <property type="nucleotide sequence ID" value="NZ_CP013463.1"/>
</dbReference>
<protein>
    <recommendedName>
        <fullName evidence="4">DUF1090 family protein</fullName>
    </recommendedName>
</protein>
<evidence type="ECO:0000313" key="2">
    <source>
        <dbReference type="EMBL" id="KWE01757.1"/>
    </source>
</evidence>
<dbReference type="EMBL" id="LPIX01000061">
    <property type="protein sequence ID" value="KWE01757.1"/>
    <property type="molecule type" value="Genomic_DNA"/>
</dbReference>
<feature type="signal peptide" evidence="1">
    <location>
        <begin position="1"/>
        <end position="22"/>
    </location>
</feature>
<dbReference type="Proteomes" id="UP000062998">
    <property type="component" value="Unassembled WGS sequence"/>
</dbReference>
<reference evidence="2 3" key="1">
    <citation type="submission" date="2015-11" db="EMBL/GenBank/DDBJ databases">
        <title>Expanding the genomic diversity of Burkholderia species for the development of highly accurate diagnostics.</title>
        <authorList>
            <person name="Sahl J."/>
            <person name="Keim P."/>
            <person name="Wagner D."/>
        </authorList>
    </citation>
    <scope>NUCLEOTIDE SEQUENCE [LARGE SCALE GENOMIC DNA]</scope>
    <source>
        <strain evidence="2 3">MSMB2167WGS</strain>
    </source>
</reference>
<proteinExistence type="predicted"/>
<evidence type="ECO:0008006" key="4">
    <source>
        <dbReference type="Google" id="ProtNLM"/>
    </source>
</evidence>
<evidence type="ECO:0000313" key="3">
    <source>
        <dbReference type="Proteomes" id="UP000062998"/>
    </source>
</evidence>
<feature type="chain" id="PRO_5007127532" description="DUF1090 family protein" evidence="1">
    <location>
        <begin position="23"/>
        <end position="79"/>
    </location>
</feature>